<evidence type="ECO:0000259" key="3">
    <source>
        <dbReference type="Pfam" id="PF25871"/>
    </source>
</evidence>
<dbReference type="Proteomes" id="UP000030669">
    <property type="component" value="Unassembled WGS sequence"/>
</dbReference>
<dbReference type="STRING" id="670483.S7PWL2"/>
<evidence type="ECO:0000259" key="2">
    <source>
        <dbReference type="Pfam" id="PF17733"/>
    </source>
</evidence>
<dbReference type="eggNOG" id="ENOG502RE2B">
    <property type="taxonomic scope" value="Eukaryota"/>
</dbReference>
<dbReference type="RefSeq" id="XP_007869817.1">
    <property type="nucleotide sequence ID" value="XM_007871626.1"/>
</dbReference>
<dbReference type="EMBL" id="KB469309">
    <property type="protein sequence ID" value="EPQ51948.1"/>
    <property type="molecule type" value="Genomic_DNA"/>
</dbReference>
<dbReference type="KEGG" id="gtr:GLOTRDRAFT_65543"/>
<feature type="compositionally biased region" description="Low complexity" evidence="1">
    <location>
        <begin position="98"/>
        <end position="110"/>
    </location>
</feature>
<dbReference type="PANTHER" id="PTHR36855:SF1">
    <property type="entry name" value="PEROXISOME MEMBRANE ANCHOR PROTEIN PEX14P N-TERMINAL DOMAIN-CONTAINING PROTEIN"/>
    <property type="match status" value="1"/>
</dbReference>
<dbReference type="HOGENOM" id="CLU_070882_2_1_1"/>
<dbReference type="GeneID" id="19307664"/>
<dbReference type="OrthoDB" id="9936937at2759"/>
<dbReference type="Pfam" id="PF17733">
    <property type="entry name" value="KPWE_dom"/>
    <property type="match status" value="1"/>
</dbReference>
<name>S7PWL2_GLOTA</name>
<accession>S7PWL2</accession>
<keyword evidence="5" id="KW-1185">Reference proteome</keyword>
<protein>
    <submittedName>
        <fullName evidence="4">Uncharacterized protein</fullName>
    </submittedName>
</protein>
<evidence type="ECO:0000313" key="4">
    <source>
        <dbReference type="EMBL" id="EPQ51948.1"/>
    </source>
</evidence>
<dbReference type="InterPro" id="IPR040554">
    <property type="entry name" value="KPWE_PEX14_dom"/>
</dbReference>
<feature type="domain" description="Peroxisomal membrane protein PEX14-like KPWE" evidence="2">
    <location>
        <begin position="112"/>
        <end position="161"/>
    </location>
</feature>
<dbReference type="InterPro" id="IPR058841">
    <property type="entry name" value="HTH_76"/>
</dbReference>
<gene>
    <name evidence="4" type="ORF">GLOTRDRAFT_65543</name>
</gene>
<evidence type="ECO:0000313" key="5">
    <source>
        <dbReference type="Proteomes" id="UP000030669"/>
    </source>
</evidence>
<evidence type="ECO:0000256" key="1">
    <source>
        <dbReference type="SAM" id="MobiDB-lite"/>
    </source>
</evidence>
<proteinExistence type="predicted"/>
<dbReference type="Pfam" id="PF25871">
    <property type="entry name" value="HTH_76"/>
    <property type="match status" value="1"/>
</dbReference>
<organism evidence="4 5">
    <name type="scientific">Gloeophyllum trabeum (strain ATCC 11539 / FP-39264 / Madison 617)</name>
    <name type="common">Brown rot fungus</name>
    <dbReference type="NCBI Taxonomy" id="670483"/>
    <lineage>
        <taxon>Eukaryota</taxon>
        <taxon>Fungi</taxon>
        <taxon>Dikarya</taxon>
        <taxon>Basidiomycota</taxon>
        <taxon>Agaricomycotina</taxon>
        <taxon>Agaricomycetes</taxon>
        <taxon>Gloeophyllales</taxon>
        <taxon>Gloeophyllaceae</taxon>
        <taxon>Gloeophyllum</taxon>
    </lineage>
</organism>
<dbReference type="AlphaFoldDB" id="S7PWL2"/>
<reference evidence="4 5" key="1">
    <citation type="journal article" date="2012" name="Science">
        <title>The Paleozoic origin of enzymatic lignin decomposition reconstructed from 31 fungal genomes.</title>
        <authorList>
            <person name="Floudas D."/>
            <person name="Binder M."/>
            <person name="Riley R."/>
            <person name="Barry K."/>
            <person name="Blanchette R.A."/>
            <person name="Henrissat B."/>
            <person name="Martinez A.T."/>
            <person name="Otillar R."/>
            <person name="Spatafora J.W."/>
            <person name="Yadav J.S."/>
            <person name="Aerts A."/>
            <person name="Benoit I."/>
            <person name="Boyd A."/>
            <person name="Carlson A."/>
            <person name="Copeland A."/>
            <person name="Coutinho P.M."/>
            <person name="de Vries R.P."/>
            <person name="Ferreira P."/>
            <person name="Findley K."/>
            <person name="Foster B."/>
            <person name="Gaskell J."/>
            <person name="Glotzer D."/>
            <person name="Gorecki P."/>
            <person name="Heitman J."/>
            <person name="Hesse C."/>
            <person name="Hori C."/>
            <person name="Igarashi K."/>
            <person name="Jurgens J.A."/>
            <person name="Kallen N."/>
            <person name="Kersten P."/>
            <person name="Kohler A."/>
            <person name="Kuees U."/>
            <person name="Kumar T.K.A."/>
            <person name="Kuo A."/>
            <person name="LaButti K."/>
            <person name="Larrondo L.F."/>
            <person name="Lindquist E."/>
            <person name="Ling A."/>
            <person name="Lombard V."/>
            <person name="Lucas S."/>
            <person name="Lundell T."/>
            <person name="Martin R."/>
            <person name="McLaughlin D.J."/>
            <person name="Morgenstern I."/>
            <person name="Morin E."/>
            <person name="Murat C."/>
            <person name="Nagy L.G."/>
            <person name="Nolan M."/>
            <person name="Ohm R.A."/>
            <person name="Patyshakuliyeva A."/>
            <person name="Rokas A."/>
            <person name="Ruiz-Duenas F.J."/>
            <person name="Sabat G."/>
            <person name="Salamov A."/>
            <person name="Samejima M."/>
            <person name="Schmutz J."/>
            <person name="Slot J.C."/>
            <person name="St John F."/>
            <person name="Stenlid J."/>
            <person name="Sun H."/>
            <person name="Sun S."/>
            <person name="Syed K."/>
            <person name="Tsang A."/>
            <person name="Wiebenga A."/>
            <person name="Young D."/>
            <person name="Pisabarro A."/>
            <person name="Eastwood D.C."/>
            <person name="Martin F."/>
            <person name="Cullen D."/>
            <person name="Grigoriev I.V."/>
            <person name="Hibbett D.S."/>
        </authorList>
    </citation>
    <scope>NUCLEOTIDE SEQUENCE [LARGE SCALE GENOMIC DNA]</scope>
    <source>
        <strain evidence="4 5">ATCC 11539</strain>
    </source>
</reference>
<dbReference type="PANTHER" id="PTHR36855">
    <property type="entry name" value="CHROMOSOME 10, WHOLE GENOME SHOTGUN SEQUENCE"/>
    <property type="match status" value="1"/>
</dbReference>
<feature type="domain" description="PEX14-like helix-turn-helix" evidence="3">
    <location>
        <begin position="16"/>
        <end position="76"/>
    </location>
</feature>
<sequence length="165" mass="18185">MASQEQKTPSDLVGVFLTYPFAEDQAYQQGLASILSALDEKPDEEREQLLLQSRIYYFNRITGASITPDEIRSYQEPLSSRSEGPNGPALPAGSPTPDSISTYSNSTDSSEPPTLTFAQLKELIETGQTDQIPNNKLIPDALNEARPSESKAPPRKKPWEQEQAS</sequence>
<dbReference type="OMA" id="RVFYFNR"/>
<feature type="region of interest" description="Disordered" evidence="1">
    <location>
        <begin position="68"/>
        <end position="165"/>
    </location>
</feature>